<keyword evidence="1" id="KW-1133">Transmembrane helix</keyword>
<protein>
    <submittedName>
        <fullName evidence="2">Uncharacterized protein</fullName>
    </submittedName>
</protein>
<evidence type="ECO:0000256" key="1">
    <source>
        <dbReference type="SAM" id="Phobius"/>
    </source>
</evidence>
<evidence type="ECO:0000313" key="3">
    <source>
        <dbReference type="Proteomes" id="UP001319921"/>
    </source>
</evidence>
<evidence type="ECO:0000313" key="2">
    <source>
        <dbReference type="EMBL" id="BDB98297.1"/>
    </source>
</evidence>
<dbReference type="AlphaFoldDB" id="A0AAQ4CR66"/>
<dbReference type="GeneID" id="68866047"/>
<sequence length="165" mass="17474">MALGKTILIAGLVILIVGVALFFIGGFMGASSFKQLEANLVSATPLTLSSNSSISLGTPSKLTLLIYNTSLGKPLRIVQNINGTNASVSQLPENGYIAAILSPKYEAFIINNYSVPITLRYTMSGAVVSSLLNVAIYTGLGFFLGIVGLIVIIVGVVLYFRSRKR</sequence>
<dbReference type="Proteomes" id="UP001319921">
    <property type="component" value="Chromosome"/>
</dbReference>
<keyword evidence="3" id="KW-1185">Reference proteome</keyword>
<accession>A0AAQ4CR66</accession>
<gene>
    <name evidence="2" type="ORF">SACC_13140</name>
</gene>
<reference evidence="2 3" key="1">
    <citation type="journal article" date="2022" name="Microbiol. Resour. Announc.">
        <title>Complete Genome Sequence of the Hyperthermophilic and Acidophilic Archaeon Saccharolobus caldissimus Strain HS-3T.</title>
        <authorList>
            <person name="Sakai H.D."/>
            <person name="Kurosawa N."/>
        </authorList>
    </citation>
    <scope>NUCLEOTIDE SEQUENCE [LARGE SCALE GENOMIC DNA]</scope>
    <source>
        <strain evidence="2 3">JCM32116</strain>
    </source>
</reference>
<keyword evidence="1" id="KW-0472">Membrane</keyword>
<dbReference type="EMBL" id="AP025226">
    <property type="protein sequence ID" value="BDB98297.1"/>
    <property type="molecule type" value="Genomic_DNA"/>
</dbReference>
<feature type="transmembrane region" description="Helical" evidence="1">
    <location>
        <begin position="7"/>
        <end position="30"/>
    </location>
</feature>
<organism evidence="2 3">
    <name type="scientific">Saccharolobus caldissimus</name>
    <dbReference type="NCBI Taxonomy" id="1702097"/>
    <lineage>
        <taxon>Archaea</taxon>
        <taxon>Thermoproteota</taxon>
        <taxon>Thermoprotei</taxon>
        <taxon>Sulfolobales</taxon>
        <taxon>Sulfolobaceae</taxon>
        <taxon>Saccharolobus</taxon>
    </lineage>
</organism>
<dbReference type="KEGG" id="scas:SACC_13140"/>
<feature type="transmembrane region" description="Helical" evidence="1">
    <location>
        <begin position="134"/>
        <end position="160"/>
    </location>
</feature>
<name>A0AAQ4CR66_9CREN</name>
<keyword evidence="1" id="KW-0812">Transmembrane</keyword>
<proteinExistence type="predicted"/>
<dbReference type="RefSeq" id="WP_229572194.1">
    <property type="nucleotide sequence ID" value="NZ_AP025226.1"/>
</dbReference>